<evidence type="ECO:0000313" key="1">
    <source>
        <dbReference type="EMBL" id="MCD2421982.1"/>
    </source>
</evidence>
<sequence length="321" mass="37226">MIKKAIIYVLAKSPAPFRDFLFSLKRYTLFGRPVSPPPFFLVLVDGRNFHGGFADRMKGIVSCFAFCLQHQIPFRIHYTFPFALTDFLIPNTYNWTLQKGETIAEHIADVQYLNLVGSPSIQRLLHLKKAQKQVHCYANRDVLDALNAHYHTRHNWGDLFRQLFRPAPILEQELLKKRSLLPSRYIGIAFRFQNLLGDFEEYQVAALPEAAQTALMQQCSSFLIRFQQEIGAPLLVTSDSYRFSCSLVGLEQIYCFPGQNHHFDHRTKKSGETYLKSFTDFFLLSESLKVYAAGTENMYRTEFPMYAARLNELPFERILIE</sequence>
<proteinExistence type="predicted"/>
<dbReference type="EMBL" id="JAJNEC010000004">
    <property type="protein sequence ID" value="MCD2421982.1"/>
    <property type="molecule type" value="Genomic_DNA"/>
</dbReference>
<dbReference type="RefSeq" id="WP_231002886.1">
    <property type="nucleotide sequence ID" value="NZ_JAJNEC010000004.1"/>
</dbReference>
<organism evidence="1 2">
    <name type="scientific">Niabella pedocola</name>
    <dbReference type="NCBI Taxonomy" id="1752077"/>
    <lineage>
        <taxon>Bacteria</taxon>
        <taxon>Pseudomonadati</taxon>
        <taxon>Bacteroidota</taxon>
        <taxon>Chitinophagia</taxon>
        <taxon>Chitinophagales</taxon>
        <taxon>Chitinophagaceae</taxon>
        <taxon>Niabella</taxon>
    </lineage>
</organism>
<reference evidence="1 2" key="1">
    <citation type="submission" date="2021-11" db="EMBL/GenBank/DDBJ databases">
        <title>Genomic of Niabella pedocola.</title>
        <authorList>
            <person name="Wu T."/>
        </authorList>
    </citation>
    <scope>NUCLEOTIDE SEQUENCE [LARGE SCALE GENOMIC DNA]</scope>
    <source>
        <strain evidence="1 2">JCM 31011</strain>
    </source>
</reference>
<gene>
    <name evidence="1" type="ORF">LQ567_04365</name>
</gene>
<evidence type="ECO:0000313" key="2">
    <source>
        <dbReference type="Proteomes" id="UP001199816"/>
    </source>
</evidence>
<name>A0ABS8PNU5_9BACT</name>
<accession>A0ABS8PNU5</accession>
<comment type="caution">
    <text evidence="1">The sequence shown here is derived from an EMBL/GenBank/DDBJ whole genome shotgun (WGS) entry which is preliminary data.</text>
</comment>
<keyword evidence="2" id="KW-1185">Reference proteome</keyword>
<dbReference type="Proteomes" id="UP001199816">
    <property type="component" value="Unassembled WGS sequence"/>
</dbReference>
<protein>
    <submittedName>
        <fullName evidence="1">Uncharacterized protein</fullName>
    </submittedName>
</protein>